<evidence type="ECO:0000259" key="1">
    <source>
        <dbReference type="Pfam" id="PF00148"/>
    </source>
</evidence>
<dbReference type="PANTHER" id="PTHR42956:SF1">
    <property type="entry name" value="NITROGENASE IRON-MOLYBDENUM COFACTOR BIOSYNTHESIS PROTEIN NIFE"/>
    <property type="match status" value="1"/>
</dbReference>
<dbReference type="GO" id="GO:0016163">
    <property type="term" value="F:nitrogenase activity"/>
    <property type="evidence" value="ECO:0007669"/>
    <property type="project" value="UniProtKB-EC"/>
</dbReference>
<reference evidence="2 3" key="1">
    <citation type="submission" date="2016-05" db="EMBL/GenBank/DDBJ databases">
        <title>Microbial solvent formation.</title>
        <authorList>
            <person name="Poehlein A."/>
            <person name="Montoya Solano J.D."/>
            <person name="Flitsch S."/>
            <person name="Krabben P."/>
            <person name="Duerre P."/>
            <person name="Daniel R."/>
        </authorList>
    </citation>
    <scope>NUCLEOTIDE SEQUENCE [LARGE SCALE GENOMIC DNA]</scope>
    <source>
        <strain evidence="2 3">L1-8</strain>
    </source>
</reference>
<dbReference type="AlphaFoldDB" id="A0A1S8ND91"/>
<evidence type="ECO:0000313" key="2">
    <source>
        <dbReference type="EMBL" id="OOM14342.1"/>
    </source>
</evidence>
<dbReference type="Proteomes" id="UP000191154">
    <property type="component" value="Unassembled WGS sequence"/>
</dbReference>
<dbReference type="InterPro" id="IPR000510">
    <property type="entry name" value="Nase/OxRdtase_comp1"/>
</dbReference>
<keyword evidence="2" id="KW-0560">Oxidoreductase</keyword>
<dbReference type="InterPro" id="IPR049939">
    <property type="entry name" value="NifE-like"/>
</dbReference>
<evidence type="ECO:0000313" key="3">
    <source>
        <dbReference type="Proteomes" id="UP000191154"/>
    </source>
</evidence>
<sequence length="490" mass="54812">MAIDLKISAVGTRESRLGSITGYNGDLHDLVNKSKCGTLKNRERCFSQSSSCNAMCALGQLSGIRDVAIINHAPSGCTAVASSINVSNNQLATKRGISNATVFLGTDMNENDTVFGATGSLKEIILETYNRYKPKAIFIGTSCVSGIIGEDVDSVVEEVKKEIQEDIPIAAVHCEGFRSRIWATGFDASDHAVLNTIVKPPKKKTNKINFKNFYESERKQIIEIFSNFGVEPVFFYQNSTIEELEQLSESLATVSICGVLGSYLGNGLEQKYGVPYIKTINPLGITGFETWLRGIGKAINKEDEVESYIESQRAIYLPQIEEVKKELNGLRAVLGMGPGYTYEVSRVLQELGMEVVWAASWHYDKIHDNEDLPAPLKYLEENSKDNFKVSVADQQNFEILNIINHYKPDIYFSRHPGTTVWAIKQGCAALCVNDEYMIFGYKGTLDFAYTVLDTIKNRSFEKNLASRVKLPYTEWWYKQENSTFLTEEVK</sequence>
<proteinExistence type="predicted"/>
<dbReference type="Gene3D" id="3.40.50.1980">
    <property type="entry name" value="Nitrogenase molybdenum iron protein domain"/>
    <property type="match status" value="3"/>
</dbReference>
<protein>
    <submittedName>
        <fullName evidence="2">Nitrogenase molybdenum-iron protein alpha chain</fullName>
        <ecNumber evidence="2">1.18.6.1</ecNumber>
    </submittedName>
</protein>
<organism evidence="2 3">
    <name type="scientific">Clostridium saccharobutylicum</name>
    <dbReference type="NCBI Taxonomy" id="169679"/>
    <lineage>
        <taxon>Bacteria</taxon>
        <taxon>Bacillati</taxon>
        <taxon>Bacillota</taxon>
        <taxon>Clostridia</taxon>
        <taxon>Eubacteriales</taxon>
        <taxon>Clostridiaceae</taxon>
        <taxon>Clostridium</taxon>
    </lineage>
</organism>
<accession>A0A1S8ND91</accession>
<feature type="domain" description="Nitrogenase/oxidoreductase component 1" evidence="1">
    <location>
        <begin position="52"/>
        <end position="455"/>
    </location>
</feature>
<dbReference type="SUPFAM" id="SSF53807">
    <property type="entry name" value="Helical backbone' metal receptor"/>
    <property type="match status" value="1"/>
</dbReference>
<dbReference type="PANTHER" id="PTHR42956">
    <property type="entry name" value="NITROGENASE IRON-MOLYBDENUM COFACTOR BIOSYNTHESIS PROTEIN NIFE"/>
    <property type="match status" value="1"/>
</dbReference>
<dbReference type="Pfam" id="PF00148">
    <property type="entry name" value="Oxidored_nitro"/>
    <property type="match status" value="1"/>
</dbReference>
<dbReference type="RefSeq" id="WP_077864611.1">
    <property type="nucleotide sequence ID" value="NZ_LZYZ01000002.1"/>
</dbReference>
<dbReference type="EC" id="1.18.6.1" evidence="2"/>
<comment type="caution">
    <text evidence="2">The sequence shown here is derived from an EMBL/GenBank/DDBJ whole genome shotgun (WGS) entry which is preliminary data.</text>
</comment>
<gene>
    <name evidence="2" type="primary">nifD_2</name>
    <name evidence="2" type="ORF">CLOSAC_12150</name>
</gene>
<name>A0A1S8ND91_CLOSA</name>
<dbReference type="EMBL" id="LZYZ01000002">
    <property type="protein sequence ID" value="OOM14342.1"/>
    <property type="molecule type" value="Genomic_DNA"/>
</dbReference>